<organism evidence="3 4">
    <name type="scientific">Kalanchoe fedtschenkoi</name>
    <name type="common">Lavender scallops</name>
    <name type="synonym">South American air plant</name>
    <dbReference type="NCBI Taxonomy" id="63787"/>
    <lineage>
        <taxon>Eukaryota</taxon>
        <taxon>Viridiplantae</taxon>
        <taxon>Streptophyta</taxon>
        <taxon>Embryophyta</taxon>
        <taxon>Tracheophyta</taxon>
        <taxon>Spermatophyta</taxon>
        <taxon>Magnoliopsida</taxon>
        <taxon>eudicotyledons</taxon>
        <taxon>Gunneridae</taxon>
        <taxon>Pentapetalae</taxon>
        <taxon>Saxifragales</taxon>
        <taxon>Crassulaceae</taxon>
        <taxon>Kalanchoe</taxon>
    </lineage>
</organism>
<feature type="compositionally biased region" description="Basic and acidic residues" evidence="2">
    <location>
        <begin position="165"/>
        <end position="177"/>
    </location>
</feature>
<dbReference type="Proteomes" id="UP000594263">
    <property type="component" value="Unplaced"/>
</dbReference>
<reference evidence="3" key="1">
    <citation type="submission" date="2021-01" db="UniProtKB">
        <authorList>
            <consortium name="EnsemblPlants"/>
        </authorList>
    </citation>
    <scope>IDENTIFICATION</scope>
</reference>
<sequence length="449" mass="50652">MFANRTTKQRSARTKAPHTLTHLFRSTTTTFQSDAKFTPPLDRDHQQPLMPEPDHEMPSRYQFRFTRDEVAEMENLMKENASLPAEVAKALALKFSKTRHERGQSNVRSDSVNNWFKKRRHVISKANRALSSVRSSRPSILSTVAKIQQSPMPFQDKLQSEDEEASSKESSEEKSAEEGNFGEGTLGPIVPSSTISNSVEILDQMDVSPQPLPSRENPKYEVDGVLARLAKFRTAQLSQHTGSTPSLALSDLDMVNHAKATLEKLEGISLVDFSSYRSDFDMAIRILVEKGSPSDVKKTELLLLQEQVHEIAKAHVQAREELSKCNDFTEKLTEASETTDKLMKKAVLLEEKYNKIPQDLSAVSRKISELEAALVQAKTELEIMRGDQDDVSNELAKLRESLESVYKHMKSLKAEEAGIIKKRVETEEALEKSTEEWVRLTHLKAFTVI</sequence>
<feature type="compositionally biased region" description="Basic and acidic residues" evidence="2">
    <location>
        <begin position="41"/>
        <end position="57"/>
    </location>
</feature>
<evidence type="ECO:0000313" key="3">
    <source>
        <dbReference type="EnsemblPlants" id="Kaladp0095s0049.1.v1.1"/>
    </source>
</evidence>
<dbReference type="EnsemblPlants" id="Kaladp0095s0049.1.v1.1">
    <property type="protein sequence ID" value="Kaladp0095s0049.1.v1.1"/>
    <property type="gene ID" value="Kaladp0095s0049.v1.1"/>
</dbReference>
<dbReference type="AlphaFoldDB" id="A0A7N0V068"/>
<dbReference type="Gramene" id="Kaladp0095s0049.1.v1.1">
    <property type="protein sequence ID" value="Kaladp0095s0049.1.v1.1"/>
    <property type="gene ID" value="Kaladp0095s0049.v1.1"/>
</dbReference>
<proteinExistence type="predicted"/>
<accession>A0A7N0V068</accession>
<feature type="coiled-coil region" evidence="1">
    <location>
        <begin position="360"/>
        <end position="415"/>
    </location>
</feature>
<evidence type="ECO:0000256" key="2">
    <source>
        <dbReference type="SAM" id="MobiDB-lite"/>
    </source>
</evidence>
<protein>
    <recommendedName>
        <fullName evidence="5">Homeobox domain-containing protein</fullName>
    </recommendedName>
</protein>
<feature type="region of interest" description="Disordered" evidence="2">
    <location>
        <begin position="33"/>
        <end position="57"/>
    </location>
</feature>
<name>A0A7N0V068_KALFE</name>
<keyword evidence="1" id="KW-0175">Coiled coil</keyword>
<feature type="region of interest" description="Disordered" evidence="2">
    <location>
        <begin position="146"/>
        <end position="191"/>
    </location>
</feature>
<evidence type="ECO:0000313" key="4">
    <source>
        <dbReference type="Proteomes" id="UP000594263"/>
    </source>
</evidence>
<evidence type="ECO:0008006" key="5">
    <source>
        <dbReference type="Google" id="ProtNLM"/>
    </source>
</evidence>
<evidence type="ECO:0000256" key="1">
    <source>
        <dbReference type="SAM" id="Coils"/>
    </source>
</evidence>
<keyword evidence="4" id="KW-1185">Reference proteome</keyword>